<evidence type="ECO:0000313" key="1">
    <source>
        <dbReference type="EMBL" id="KAF0894845.1"/>
    </source>
</evidence>
<reference evidence="1 2" key="1">
    <citation type="submission" date="2019-11" db="EMBL/GenBank/DDBJ databases">
        <title>Whole genome sequence of Oryza granulata.</title>
        <authorList>
            <person name="Li W."/>
        </authorList>
    </citation>
    <scope>NUCLEOTIDE SEQUENCE [LARGE SCALE GENOMIC DNA]</scope>
    <source>
        <strain evidence="2">cv. Menghai</strain>
        <tissue evidence="1">Leaf</tissue>
    </source>
</reference>
<dbReference type="AlphaFoldDB" id="A0A6G1C2G2"/>
<dbReference type="Proteomes" id="UP000479710">
    <property type="component" value="Unassembled WGS sequence"/>
</dbReference>
<organism evidence="1 2">
    <name type="scientific">Oryza meyeriana var. granulata</name>
    <dbReference type="NCBI Taxonomy" id="110450"/>
    <lineage>
        <taxon>Eukaryota</taxon>
        <taxon>Viridiplantae</taxon>
        <taxon>Streptophyta</taxon>
        <taxon>Embryophyta</taxon>
        <taxon>Tracheophyta</taxon>
        <taxon>Spermatophyta</taxon>
        <taxon>Magnoliopsida</taxon>
        <taxon>Liliopsida</taxon>
        <taxon>Poales</taxon>
        <taxon>Poaceae</taxon>
        <taxon>BOP clade</taxon>
        <taxon>Oryzoideae</taxon>
        <taxon>Oryzeae</taxon>
        <taxon>Oryzinae</taxon>
        <taxon>Oryza</taxon>
        <taxon>Oryza meyeriana</taxon>
    </lineage>
</organism>
<gene>
    <name evidence="1" type="ORF">E2562_003729</name>
</gene>
<proteinExistence type="predicted"/>
<evidence type="ECO:0000313" key="2">
    <source>
        <dbReference type="Proteomes" id="UP000479710"/>
    </source>
</evidence>
<accession>A0A6G1C2G2</accession>
<sequence length="92" mass="9887">MQPLPCLLRQPGTLSPHHQLQIIALPPAPDRRLTGASVMPPPCLDFSLFEFETGASIVRLSRVDRCDLSALGPGCHPSHGLQSPRGSIHACD</sequence>
<protein>
    <submittedName>
        <fullName evidence="1">Uncharacterized protein</fullName>
    </submittedName>
</protein>
<dbReference type="EMBL" id="SPHZ02000010">
    <property type="protein sequence ID" value="KAF0894845.1"/>
    <property type="molecule type" value="Genomic_DNA"/>
</dbReference>
<name>A0A6G1C2G2_9ORYZ</name>
<keyword evidence="2" id="KW-1185">Reference proteome</keyword>
<comment type="caution">
    <text evidence="1">The sequence shown here is derived from an EMBL/GenBank/DDBJ whole genome shotgun (WGS) entry which is preliminary data.</text>
</comment>